<protein>
    <recommendedName>
        <fullName evidence="3">Membrane anchor Opy2 N-terminal domain-containing protein</fullName>
    </recommendedName>
</protein>
<keyword evidence="5" id="KW-1185">Reference proteome</keyword>
<accession>A0AAD7II43</accession>
<proteinExistence type="predicted"/>
<keyword evidence="2" id="KW-0732">Signal</keyword>
<dbReference type="Proteomes" id="UP001215598">
    <property type="component" value="Unassembled WGS sequence"/>
</dbReference>
<dbReference type="InterPro" id="IPR018571">
    <property type="entry name" value="Membrane_anchor_Opy2_N"/>
</dbReference>
<evidence type="ECO:0000313" key="5">
    <source>
        <dbReference type="Proteomes" id="UP001215598"/>
    </source>
</evidence>
<dbReference type="AlphaFoldDB" id="A0AAD7II43"/>
<feature type="chain" id="PRO_5042198440" description="Membrane anchor Opy2 N-terminal domain-containing protein" evidence="2">
    <location>
        <begin position="23"/>
        <end position="129"/>
    </location>
</feature>
<feature type="region of interest" description="Disordered" evidence="1">
    <location>
        <begin position="65"/>
        <end position="100"/>
    </location>
</feature>
<evidence type="ECO:0000256" key="2">
    <source>
        <dbReference type="SAM" id="SignalP"/>
    </source>
</evidence>
<name>A0AAD7II43_9AGAR</name>
<feature type="signal peptide" evidence="2">
    <location>
        <begin position="1"/>
        <end position="22"/>
    </location>
</feature>
<dbReference type="EMBL" id="JARKIB010000093">
    <property type="protein sequence ID" value="KAJ7742782.1"/>
    <property type="molecule type" value="Genomic_DNA"/>
</dbReference>
<evidence type="ECO:0000313" key="4">
    <source>
        <dbReference type="EMBL" id="KAJ7742782.1"/>
    </source>
</evidence>
<evidence type="ECO:0000259" key="3">
    <source>
        <dbReference type="Pfam" id="PF09463"/>
    </source>
</evidence>
<feature type="domain" description="Membrane anchor Opy2 N-terminal" evidence="3">
    <location>
        <begin position="28"/>
        <end position="61"/>
    </location>
</feature>
<comment type="caution">
    <text evidence="4">The sequence shown here is derived from an EMBL/GenBank/DDBJ whole genome shotgun (WGS) entry which is preliminary data.</text>
</comment>
<reference evidence="4" key="1">
    <citation type="submission" date="2023-03" db="EMBL/GenBank/DDBJ databases">
        <title>Massive genome expansion in bonnet fungi (Mycena s.s.) driven by repeated elements and novel gene families across ecological guilds.</title>
        <authorList>
            <consortium name="Lawrence Berkeley National Laboratory"/>
            <person name="Harder C.B."/>
            <person name="Miyauchi S."/>
            <person name="Viragh M."/>
            <person name="Kuo A."/>
            <person name="Thoen E."/>
            <person name="Andreopoulos B."/>
            <person name="Lu D."/>
            <person name="Skrede I."/>
            <person name="Drula E."/>
            <person name="Henrissat B."/>
            <person name="Morin E."/>
            <person name="Kohler A."/>
            <person name="Barry K."/>
            <person name="LaButti K."/>
            <person name="Morin E."/>
            <person name="Salamov A."/>
            <person name="Lipzen A."/>
            <person name="Mereny Z."/>
            <person name="Hegedus B."/>
            <person name="Baldrian P."/>
            <person name="Stursova M."/>
            <person name="Weitz H."/>
            <person name="Taylor A."/>
            <person name="Grigoriev I.V."/>
            <person name="Nagy L.G."/>
            <person name="Martin F."/>
            <person name="Kauserud H."/>
        </authorList>
    </citation>
    <scope>NUCLEOTIDE SEQUENCE</scope>
    <source>
        <strain evidence="4">CBHHK182m</strain>
    </source>
</reference>
<dbReference type="Pfam" id="PF09463">
    <property type="entry name" value="Opy2"/>
    <property type="match status" value="1"/>
</dbReference>
<gene>
    <name evidence="4" type="ORF">B0H16DRAFT_1562339</name>
</gene>
<evidence type="ECO:0000256" key="1">
    <source>
        <dbReference type="SAM" id="MobiDB-lite"/>
    </source>
</evidence>
<organism evidence="4 5">
    <name type="scientific">Mycena metata</name>
    <dbReference type="NCBI Taxonomy" id="1033252"/>
    <lineage>
        <taxon>Eukaryota</taxon>
        <taxon>Fungi</taxon>
        <taxon>Dikarya</taxon>
        <taxon>Basidiomycota</taxon>
        <taxon>Agaricomycotina</taxon>
        <taxon>Agaricomycetes</taxon>
        <taxon>Agaricomycetidae</taxon>
        <taxon>Agaricales</taxon>
        <taxon>Marasmiineae</taxon>
        <taxon>Mycenaceae</taxon>
        <taxon>Mycena</taxon>
    </lineage>
</organism>
<feature type="compositionally biased region" description="Polar residues" evidence="1">
    <location>
        <begin position="66"/>
        <end position="100"/>
    </location>
</feature>
<sequence length="129" mass="12513">MRLPSLLVVASVFTLALSQSSASSPVDCISCPPVPDCPPCAAGEACFLTARSCTTCGSAQCGPSDFSGSASQLGSITASQSGSGTASRSQSISAVPSAPSGTSAALGTNLGASLYLVSGLAAIGVFFRS</sequence>